<name>A0AAV4QWD9_9ARAC</name>
<evidence type="ECO:0000313" key="1">
    <source>
        <dbReference type="EMBL" id="GIY13570.1"/>
    </source>
</evidence>
<feature type="non-terminal residue" evidence="1">
    <location>
        <position position="17"/>
    </location>
</feature>
<sequence>MTWTIFDKYRAMNTLKY</sequence>
<reference evidence="1 2" key="1">
    <citation type="submission" date="2021-06" db="EMBL/GenBank/DDBJ databases">
        <title>Caerostris darwini draft genome.</title>
        <authorList>
            <person name="Kono N."/>
            <person name="Arakawa K."/>
        </authorList>
    </citation>
    <scope>NUCLEOTIDE SEQUENCE [LARGE SCALE GENOMIC DNA]</scope>
</reference>
<dbReference type="EMBL" id="BPLQ01005261">
    <property type="protein sequence ID" value="GIY13570.1"/>
    <property type="molecule type" value="Genomic_DNA"/>
</dbReference>
<organism evidence="1 2">
    <name type="scientific">Caerostris darwini</name>
    <dbReference type="NCBI Taxonomy" id="1538125"/>
    <lineage>
        <taxon>Eukaryota</taxon>
        <taxon>Metazoa</taxon>
        <taxon>Ecdysozoa</taxon>
        <taxon>Arthropoda</taxon>
        <taxon>Chelicerata</taxon>
        <taxon>Arachnida</taxon>
        <taxon>Araneae</taxon>
        <taxon>Araneomorphae</taxon>
        <taxon>Entelegynae</taxon>
        <taxon>Araneoidea</taxon>
        <taxon>Araneidae</taxon>
        <taxon>Caerostris</taxon>
    </lineage>
</organism>
<proteinExistence type="predicted"/>
<protein>
    <submittedName>
        <fullName evidence="1">Uncharacterized protein</fullName>
    </submittedName>
</protein>
<keyword evidence="2" id="KW-1185">Reference proteome</keyword>
<dbReference type="Proteomes" id="UP001054837">
    <property type="component" value="Unassembled WGS sequence"/>
</dbReference>
<gene>
    <name evidence="1" type="ORF">CDAR_512951</name>
</gene>
<comment type="caution">
    <text evidence="1">The sequence shown here is derived from an EMBL/GenBank/DDBJ whole genome shotgun (WGS) entry which is preliminary data.</text>
</comment>
<accession>A0AAV4QWD9</accession>
<evidence type="ECO:0000313" key="2">
    <source>
        <dbReference type="Proteomes" id="UP001054837"/>
    </source>
</evidence>
<dbReference type="AlphaFoldDB" id="A0AAV4QWD9"/>